<feature type="compositionally biased region" description="Low complexity" evidence="1">
    <location>
        <begin position="1"/>
        <end position="19"/>
    </location>
</feature>
<dbReference type="eggNOG" id="ENOG502SDD8">
    <property type="taxonomic scope" value="Eukaryota"/>
</dbReference>
<dbReference type="OrthoDB" id="2103031at2759"/>
<feature type="region of interest" description="Disordered" evidence="1">
    <location>
        <begin position="1"/>
        <end position="95"/>
    </location>
</feature>
<dbReference type="EMBL" id="GL629990">
    <property type="protein sequence ID" value="EFW99579.1"/>
    <property type="molecule type" value="Genomic_DNA"/>
</dbReference>
<dbReference type="STRING" id="655863.F0XS64"/>
<feature type="compositionally biased region" description="Basic and acidic residues" evidence="1">
    <location>
        <begin position="27"/>
        <end position="39"/>
    </location>
</feature>
<feature type="compositionally biased region" description="Basic and acidic residues" evidence="1">
    <location>
        <begin position="51"/>
        <end position="61"/>
    </location>
</feature>
<dbReference type="GeneID" id="25981547"/>
<accession>F0XS64</accession>
<keyword evidence="3" id="KW-1185">Reference proteome</keyword>
<reference evidence="2 3" key="1">
    <citation type="journal article" date="2011" name="Proc. Natl. Acad. Sci. U.S.A.">
        <title>Genome and transcriptome analyses of the mountain pine beetle-fungal symbiont Grosmannia clavigera, a lodgepole pine pathogen.</title>
        <authorList>
            <person name="DiGuistini S."/>
            <person name="Wang Y."/>
            <person name="Liao N.Y."/>
            <person name="Taylor G."/>
            <person name="Tanguay P."/>
            <person name="Feau N."/>
            <person name="Henrissat B."/>
            <person name="Chan S.K."/>
            <person name="Hesse-Orce U."/>
            <person name="Alamouti S.M."/>
            <person name="Tsui C.K.M."/>
            <person name="Docking R.T."/>
            <person name="Levasseur A."/>
            <person name="Haridas S."/>
            <person name="Robertson G."/>
            <person name="Birol I."/>
            <person name="Holt R.A."/>
            <person name="Marra M.A."/>
            <person name="Hamelin R.C."/>
            <person name="Hirst M."/>
            <person name="Jones S.J.M."/>
            <person name="Bohlmann J."/>
            <person name="Breuil C."/>
        </authorList>
    </citation>
    <scope>NUCLEOTIDE SEQUENCE [LARGE SCALE GENOMIC DNA]</scope>
    <source>
        <strain evidence="3">kw1407 / UAMH 11150</strain>
    </source>
</reference>
<dbReference type="InParanoid" id="F0XS64"/>
<organism evidence="3">
    <name type="scientific">Grosmannia clavigera (strain kw1407 / UAMH 11150)</name>
    <name type="common">Blue stain fungus</name>
    <name type="synonym">Graphiocladiella clavigera</name>
    <dbReference type="NCBI Taxonomy" id="655863"/>
    <lineage>
        <taxon>Eukaryota</taxon>
        <taxon>Fungi</taxon>
        <taxon>Dikarya</taxon>
        <taxon>Ascomycota</taxon>
        <taxon>Pezizomycotina</taxon>
        <taxon>Sordariomycetes</taxon>
        <taxon>Sordariomycetidae</taxon>
        <taxon>Ophiostomatales</taxon>
        <taxon>Ophiostomataceae</taxon>
        <taxon>Leptographium</taxon>
    </lineage>
</organism>
<feature type="compositionally biased region" description="Low complexity" evidence="1">
    <location>
        <begin position="63"/>
        <end position="89"/>
    </location>
</feature>
<dbReference type="AlphaFoldDB" id="F0XS64"/>
<protein>
    <recommendedName>
        <fullName evidence="4">Autophagy protein</fullName>
    </recommendedName>
</protein>
<evidence type="ECO:0000313" key="2">
    <source>
        <dbReference type="EMBL" id="EFW99579.1"/>
    </source>
</evidence>
<proteinExistence type="predicted"/>
<dbReference type="HOGENOM" id="CLU_059602_0_0_1"/>
<dbReference type="RefSeq" id="XP_014169062.1">
    <property type="nucleotide sequence ID" value="XM_014313587.1"/>
</dbReference>
<evidence type="ECO:0008006" key="4">
    <source>
        <dbReference type="Google" id="ProtNLM"/>
    </source>
</evidence>
<evidence type="ECO:0000256" key="1">
    <source>
        <dbReference type="SAM" id="MobiDB-lite"/>
    </source>
</evidence>
<feature type="compositionally biased region" description="Basic and acidic residues" evidence="1">
    <location>
        <begin position="329"/>
        <end position="338"/>
    </location>
</feature>
<name>F0XS64_GROCL</name>
<evidence type="ECO:0000313" key="3">
    <source>
        <dbReference type="Proteomes" id="UP000007796"/>
    </source>
</evidence>
<dbReference type="Proteomes" id="UP000007796">
    <property type="component" value="Unassembled WGS sequence"/>
</dbReference>
<sequence length="353" mass="38827">MGWFDSLFGSSESSASRSSDPLAQLDPKLRQFLEKESPVKYHPGRSDAAVADERQSVRQEAETASASATSSSSSSTTSTSAAAASTTSSNPIVPAQSLYPDGRYADIWKTYRPLAEIEAETKSDHERLMDVLDGYQERRAQIGRAALENCALEQVDWNTCIRSGPLSSRLTMCHAEMKKFERCYNMQSVCFTSPIFVSVFFLTAQRLLKALGYLSTYERPPAEDERIQVHADALYHRMLDQEAAVELAKIEGRPAPVVSMDVGISGLPAAASPPIPADVPEDMRKDWAERLAGVPENERPAEEAAMRAELQARLELTGRVARLRAAQAAEREQRKAEGRATLSDRVSGLVWGK</sequence>
<gene>
    <name evidence="2" type="ORF">CMQ_7947</name>
</gene>
<feature type="region of interest" description="Disordered" evidence="1">
    <location>
        <begin position="325"/>
        <end position="353"/>
    </location>
</feature>